<dbReference type="EMBL" id="GBRH01182876">
    <property type="protein sequence ID" value="JAE15020.1"/>
    <property type="molecule type" value="Transcribed_RNA"/>
</dbReference>
<organism evidence="1">
    <name type="scientific">Arundo donax</name>
    <name type="common">Giant reed</name>
    <name type="synonym">Donax arundinaceus</name>
    <dbReference type="NCBI Taxonomy" id="35708"/>
    <lineage>
        <taxon>Eukaryota</taxon>
        <taxon>Viridiplantae</taxon>
        <taxon>Streptophyta</taxon>
        <taxon>Embryophyta</taxon>
        <taxon>Tracheophyta</taxon>
        <taxon>Spermatophyta</taxon>
        <taxon>Magnoliopsida</taxon>
        <taxon>Liliopsida</taxon>
        <taxon>Poales</taxon>
        <taxon>Poaceae</taxon>
        <taxon>PACMAD clade</taxon>
        <taxon>Arundinoideae</taxon>
        <taxon>Arundineae</taxon>
        <taxon>Arundo</taxon>
    </lineage>
</organism>
<proteinExistence type="predicted"/>
<evidence type="ECO:0000313" key="1">
    <source>
        <dbReference type="EMBL" id="JAE15020.1"/>
    </source>
</evidence>
<protein>
    <submittedName>
        <fullName evidence="1">Uncharacterized protein</fullName>
    </submittedName>
</protein>
<sequence length="51" mass="5880">MCLWPSISRCWPAGNPFLFNHGLWRLCQFAQSRGKHIAPCLFCALVRTECI</sequence>
<reference evidence="1" key="1">
    <citation type="submission" date="2014-09" db="EMBL/GenBank/DDBJ databases">
        <authorList>
            <person name="Magalhaes I.L.F."/>
            <person name="Oliveira U."/>
            <person name="Santos F.R."/>
            <person name="Vidigal T.H.D.A."/>
            <person name="Brescovit A.D."/>
            <person name="Santos A.J."/>
        </authorList>
    </citation>
    <scope>NUCLEOTIDE SEQUENCE</scope>
    <source>
        <tissue evidence="1">Shoot tissue taken approximately 20 cm above the soil surface</tissue>
    </source>
</reference>
<reference evidence="1" key="2">
    <citation type="journal article" date="2015" name="Data Brief">
        <title>Shoot transcriptome of the giant reed, Arundo donax.</title>
        <authorList>
            <person name="Barrero R.A."/>
            <person name="Guerrero F.D."/>
            <person name="Moolhuijzen P."/>
            <person name="Goolsby J.A."/>
            <person name="Tidwell J."/>
            <person name="Bellgard S.E."/>
            <person name="Bellgard M.I."/>
        </authorList>
    </citation>
    <scope>NUCLEOTIDE SEQUENCE</scope>
    <source>
        <tissue evidence="1">Shoot tissue taken approximately 20 cm above the soil surface</tissue>
    </source>
</reference>
<dbReference type="AlphaFoldDB" id="A0A0A9FQD1"/>
<name>A0A0A9FQD1_ARUDO</name>
<accession>A0A0A9FQD1</accession>